<keyword evidence="4" id="KW-1185">Reference proteome</keyword>
<accession>A0A1H8XAR5</accession>
<evidence type="ECO:0000313" key="2">
    <source>
        <dbReference type="EMBL" id="SEP36901.1"/>
    </source>
</evidence>
<organism evidence="1 3">
    <name type="scientific">Rhizobium tibeticum</name>
    <dbReference type="NCBI Taxonomy" id="501024"/>
    <lineage>
        <taxon>Bacteria</taxon>
        <taxon>Pseudomonadati</taxon>
        <taxon>Pseudomonadota</taxon>
        <taxon>Alphaproteobacteria</taxon>
        <taxon>Hyphomicrobiales</taxon>
        <taxon>Rhizobiaceae</taxon>
        <taxon>Rhizobium/Agrobacterium group</taxon>
        <taxon>Rhizobium</taxon>
    </lineage>
</organism>
<gene>
    <name evidence="1" type="ORF">RTCCBAU85039_6908</name>
    <name evidence="2" type="ORF">SAMN05216228_11252</name>
</gene>
<reference evidence="1" key="2">
    <citation type="submission" date="2016-10" db="EMBL/GenBank/DDBJ databases">
        <authorList>
            <person name="de Groot N.N."/>
        </authorList>
    </citation>
    <scope>NUCLEOTIDE SEQUENCE [LARGE SCALE GENOMIC DNA]</scope>
    <source>
        <strain evidence="1">CCBAU85039</strain>
    </source>
</reference>
<evidence type="ECO:0000313" key="1">
    <source>
        <dbReference type="EMBL" id="SEI22758.1"/>
    </source>
</evidence>
<dbReference type="EMBL" id="FNXB01000151">
    <property type="protein sequence ID" value="SEI22758.1"/>
    <property type="molecule type" value="Genomic_DNA"/>
</dbReference>
<dbReference type="RefSeq" id="WP_157997382.1">
    <property type="nucleotide sequence ID" value="NZ_FNXB01000151.1"/>
</dbReference>
<sequence length="48" mass="5928">MLQQERIERAKETERIVKEIIEQERLERVEKTERLRAARMQAHENNTH</sequence>
<dbReference type="EMBL" id="FOCV01000125">
    <property type="protein sequence ID" value="SEP36901.1"/>
    <property type="molecule type" value="Genomic_DNA"/>
</dbReference>
<dbReference type="Proteomes" id="UP000183063">
    <property type="component" value="Unassembled WGS sequence"/>
</dbReference>
<name>A0A1H8XAR5_9HYPH</name>
<reference evidence="2 4" key="1">
    <citation type="submission" date="2016-10" db="EMBL/GenBank/DDBJ databases">
        <authorList>
            <person name="Varghese N."/>
            <person name="Submissions S."/>
        </authorList>
    </citation>
    <scope>NUCLEOTIDE SEQUENCE [LARGE SCALE GENOMIC DNA]</scope>
    <source>
        <strain evidence="2 4">CGMCC 1.7071</strain>
    </source>
</reference>
<proteinExistence type="predicted"/>
<dbReference type="AlphaFoldDB" id="A0A1H8XAR5"/>
<evidence type="ECO:0000313" key="3">
    <source>
        <dbReference type="Proteomes" id="UP000183063"/>
    </source>
</evidence>
<dbReference type="Proteomes" id="UP000198939">
    <property type="component" value="Unassembled WGS sequence"/>
</dbReference>
<evidence type="ECO:0000313" key="4">
    <source>
        <dbReference type="Proteomes" id="UP000198939"/>
    </source>
</evidence>
<reference evidence="3" key="3">
    <citation type="submission" date="2016-10" db="EMBL/GenBank/DDBJ databases">
        <authorList>
            <person name="Wibberg D."/>
        </authorList>
    </citation>
    <scope>NUCLEOTIDE SEQUENCE [LARGE SCALE GENOMIC DNA]</scope>
</reference>
<protein>
    <submittedName>
        <fullName evidence="1">Uncharacterized protein</fullName>
    </submittedName>
</protein>